<dbReference type="InterPro" id="IPR014816">
    <property type="entry name" value="tRNA_MeTrfase_Gcd14"/>
</dbReference>
<dbReference type="Proteomes" id="UP000449547">
    <property type="component" value="Unassembled WGS sequence"/>
</dbReference>
<feature type="binding site" evidence="10">
    <location>
        <position position="133"/>
    </location>
    <ligand>
        <name>S-adenosyl-L-methionine</name>
        <dbReference type="ChEBI" id="CHEBI:59789"/>
    </ligand>
</feature>
<evidence type="ECO:0000256" key="5">
    <source>
        <dbReference type="ARBA" id="ARBA00022679"/>
    </source>
</evidence>
<reference evidence="13 14" key="1">
    <citation type="submission" date="2019-07" db="EMBL/GenBank/DDBJ databases">
        <title>Genome assembly of two rare yeast pathogens: Diutina rugosa and Trichomonascus ciferrii.</title>
        <authorList>
            <person name="Mixao V."/>
            <person name="Saus E."/>
            <person name="Hansen A."/>
            <person name="Lass-Flor C."/>
            <person name="Gabaldon T."/>
        </authorList>
    </citation>
    <scope>NUCLEOTIDE SEQUENCE [LARGE SCALE GENOMIC DNA]</scope>
    <source>
        <strain evidence="13 14">CBS 613</strain>
    </source>
</reference>
<dbReference type="PANTHER" id="PTHR12133:SF2">
    <property type="entry name" value="TRNA (ADENINE(58)-N(1))-METHYLTRANSFERASE CATALYTIC SUBUNIT TRMT61A"/>
    <property type="match status" value="1"/>
</dbReference>
<dbReference type="SUPFAM" id="SSF53335">
    <property type="entry name" value="S-adenosyl-L-methionine-dependent methyltransferases"/>
    <property type="match status" value="1"/>
</dbReference>
<dbReference type="GO" id="GO:0030488">
    <property type="term" value="P:tRNA methylation"/>
    <property type="evidence" value="ECO:0007669"/>
    <property type="project" value="InterPro"/>
</dbReference>
<evidence type="ECO:0000256" key="9">
    <source>
        <dbReference type="PIRNR" id="PIRNR017269"/>
    </source>
</evidence>
<comment type="caution">
    <text evidence="13">The sequence shown here is derived from an EMBL/GenBank/DDBJ whole genome shotgun (WGS) entry which is preliminary data.</text>
</comment>
<dbReference type="GO" id="GO:0031515">
    <property type="term" value="C:tRNA (m1A) methyltransferase complex"/>
    <property type="evidence" value="ECO:0007669"/>
    <property type="project" value="UniProtKB-UniRule"/>
</dbReference>
<name>A0A642UJN2_DIURU</name>
<dbReference type="Gene3D" id="3.10.330.20">
    <property type="match status" value="1"/>
</dbReference>
<feature type="compositionally biased region" description="Basic and acidic residues" evidence="11">
    <location>
        <begin position="354"/>
        <end position="381"/>
    </location>
</feature>
<keyword evidence="6 9" id="KW-0949">S-adenosyl-L-methionine</keyword>
<dbReference type="AlphaFoldDB" id="A0A642UJN2"/>
<feature type="region of interest" description="Disordered" evidence="11">
    <location>
        <begin position="353"/>
        <end position="381"/>
    </location>
</feature>
<dbReference type="GO" id="GO:0160107">
    <property type="term" value="F:tRNA (adenine(58)-N1)-methyltransferase activity"/>
    <property type="evidence" value="ECO:0007669"/>
    <property type="project" value="UniProtKB-EC"/>
</dbReference>
<evidence type="ECO:0000256" key="10">
    <source>
        <dbReference type="PIRSR" id="PIRSR017269-1"/>
    </source>
</evidence>
<comment type="catalytic activity">
    <reaction evidence="9">
        <text>adenosine(58) in tRNA + S-adenosyl-L-methionine = N(1)-methyladenosine(58) in tRNA + S-adenosyl-L-homocysteine + H(+)</text>
        <dbReference type="Rhea" id="RHEA:43152"/>
        <dbReference type="Rhea" id="RHEA-COMP:10365"/>
        <dbReference type="Rhea" id="RHEA-COMP:10366"/>
        <dbReference type="ChEBI" id="CHEBI:15378"/>
        <dbReference type="ChEBI" id="CHEBI:57856"/>
        <dbReference type="ChEBI" id="CHEBI:59789"/>
        <dbReference type="ChEBI" id="CHEBI:74411"/>
        <dbReference type="ChEBI" id="CHEBI:74491"/>
        <dbReference type="EC" id="2.1.1.220"/>
    </reaction>
</comment>
<keyword evidence="4 9" id="KW-0489">Methyltransferase</keyword>
<dbReference type="EMBL" id="SWFT01000113">
    <property type="protein sequence ID" value="KAA8900287.1"/>
    <property type="molecule type" value="Genomic_DNA"/>
</dbReference>
<evidence type="ECO:0000256" key="11">
    <source>
        <dbReference type="SAM" id="MobiDB-lite"/>
    </source>
</evidence>
<dbReference type="PANTHER" id="PTHR12133">
    <property type="entry name" value="TRNA (ADENINE(58)-N(1))-METHYLTRANSFERASE"/>
    <property type="match status" value="1"/>
</dbReference>
<evidence type="ECO:0000313" key="14">
    <source>
        <dbReference type="Proteomes" id="UP000449547"/>
    </source>
</evidence>
<comment type="similarity">
    <text evidence="9">Belongs to the class I-like SAM-binding methyltransferase superfamily. TRM61 family.</text>
</comment>
<feature type="binding site" evidence="10">
    <location>
        <position position="160"/>
    </location>
    <ligand>
        <name>S-adenosyl-L-methionine</name>
        <dbReference type="ChEBI" id="CHEBI:59789"/>
    </ligand>
</feature>
<evidence type="ECO:0000256" key="2">
    <source>
        <dbReference type="ARBA" id="ARBA00012796"/>
    </source>
</evidence>
<evidence type="ECO:0000256" key="8">
    <source>
        <dbReference type="ARBA" id="ARBA00023242"/>
    </source>
</evidence>
<dbReference type="Pfam" id="PF08704">
    <property type="entry name" value="GCD14"/>
    <property type="match status" value="1"/>
</dbReference>
<evidence type="ECO:0000256" key="6">
    <source>
        <dbReference type="ARBA" id="ARBA00022691"/>
    </source>
</evidence>
<dbReference type="RefSeq" id="XP_034011333.1">
    <property type="nucleotide sequence ID" value="XM_034156677.1"/>
</dbReference>
<feature type="domain" description="tRNA (adenine(58)-N(1))-methyltransferase catalytic subunit TRM61 C-terminal" evidence="12">
    <location>
        <begin position="62"/>
        <end position="348"/>
    </location>
</feature>
<dbReference type="Gene3D" id="3.40.50.150">
    <property type="entry name" value="Vaccinia Virus protein VP39"/>
    <property type="match status" value="1"/>
</dbReference>
<feature type="binding site" evidence="10">
    <location>
        <position position="182"/>
    </location>
    <ligand>
        <name>S-adenosyl-L-methionine</name>
        <dbReference type="ChEBI" id="CHEBI:59789"/>
    </ligand>
</feature>
<evidence type="ECO:0000256" key="4">
    <source>
        <dbReference type="ARBA" id="ARBA00022603"/>
    </source>
</evidence>
<evidence type="ECO:0000256" key="3">
    <source>
        <dbReference type="ARBA" id="ARBA00015963"/>
    </source>
</evidence>
<dbReference type="GO" id="GO:0005634">
    <property type="term" value="C:nucleus"/>
    <property type="evidence" value="ECO:0007669"/>
    <property type="project" value="UniProtKB-SubCell"/>
</dbReference>
<feature type="region of interest" description="Disordered" evidence="11">
    <location>
        <begin position="277"/>
        <end position="305"/>
    </location>
</feature>
<dbReference type="OMA" id="RPDHRMI"/>
<evidence type="ECO:0000256" key="7">
    <source>
        <dbReference type="ARBA" id="ARBA00022694"/>
    </source>
</evidence>
<comment type="subcellular location">
    <subcellularLocation>
        <location evidence="1 9">Nucleus</location>
    </subcellularLocation>
</comment>
<gene>
    <name evidence="13" type="ORF">DIURU_003868</name>
</gene>
<protein>
    <recommendedName>
        <fullName evidence="3 9">tRNA (adenine(58)-N(1))-methyltransferase catalytic subunit TRM61</fullName>
        <ecNumber evidence="2 9">2.1.1.220</ecNumber>
    </recommendedName>
</protein>
<feature type="compositionally biased region" description="Polar residues" evidence="11">
    <location>
        <begin position="284"/>
        <end position="293"/>
    </location>
</feature>
<accession>A0A642UJN2</accession>
<keyword evidence="5 9" id="KW-0808">Transferase</keyword>
<comment type="function">
    <text evidence="9">Catalytic subunit of tRNA (adenine-N(1)-)-methyltransferase, which catalyzes the formation of N(1)-methyladenine at position 58 (m1A58) in initiator methionyl-tRNA.</text>
</comment>
<evidence type="ECO:0000313" key="13">
    <source>
        <dbReference type="EMBL" id="KAA8900287.1"/>
    </source>
</evidence>
<dbReference type="PIRSF" id="PIRSF017269">
    <property type="entry name" value="GCD14"/>
    <property type="match status" value="1"/>
</dbReference>
<sequence>MFSSNPTIGYGDIVLVFISRGNIKPTVVTEDEVINTRYGHFAHNDMVGAVWGTQLAGQGGKGFVHLLRPTPELWTLSLPHRTQIVYTHDSSYIMQRMEVQAGSRVLEAGTGSASFTHAFSRTVADQGHLYTYEFHEPRYLEAKAELEAHGLNNTTITHRDVCAKGFTIDGAGFLNADAVFLDLPSPWDAITQLDPVMAADKKINICCFSPCIEQVDRTVKALQEHGWTKIEMVEVNNRRWEARREMVKDVSDVVKRLKNIHQRKQQGIESLRELKAEQEALASETESSPTPEATPQPKRAKKEKVVEYNPFGKGLRVREGDEGYQWEQVTRVEPEIKTHTSYLTFAVKIPWGKQTKEEANEVAKPEESKPEETKEEPVAQE</sequence>
<dbReference type="InterPro" id="IPR049470">
    <property type="entry name" value="TRM61_C"/>
</dbReference>
<keyword evidence="8 9" id="KW-0539">Nucleus</keyword>
<keyword evidence="7 9" id="KW-0819">tRNA processing</keyword>
<dbReference type="VEuPathDB" id="FungiDB:DIURU_003868"/>
<evidence type="ECO:0000259" key="12">
    <source>
        <dbReference type="Pfam" id="PF08704"/>
    </source>
</evidence>
<dbReference type="InterPro" id="IPR029063">
    <property type="entry name" value="SAM-dependent_MTases_sf"/>
</dbReference>
<organism evidence="13 14">
    <name type="scientific">Diutina rugosa</name>
    <name type="common">Yeast</name>
    <name type="synonym">Candida rugosa</name>
    <dbReference type="NCBI Taxonomy" id="5481"/>
    <lineage>
        <taxon>Eukaryota</taxon>
        <taxon>Fungi</taxon>
        <taxon>Dikarya</taxon>
        <taxon>Ascomycota</taxon>
        <taxon>Saccharomycotina</taxon>
        <taxon>Pichiomycetes</taxon>
        <taxon>Debaryomycetaceae</taxon>
        <taxon>Diutina</taxon>
    </lineage>
</organism>
<dbReference type="EC" id="2.1.1.220" evidence="2 9"/>
<dbReference type="GeneID" id="54782519"/>
<evidence type="ECO:0000256" key="1">
    <source>
        <dbReference type="ARBA" id="ARBA00004123"/>
    </source>
</evidence>
<dbReference type="PROSITE" id="PS51620">
    <property type="entry name" value="SAM_TRM61"/>
    <property type="match status" value="1"/>
</dbReference>
<proteinExistence type="inferred from homology"/>
<keyword evidence="14" id="KW-1185">Reference proteome</keyword>
<dbReference type="OrthoDB" id="1925287at2759"/>